<accession>A0ACC3T8T0</accession>
<comment type="caution">
    <text evidence="1">The sequence shown here is derived from an EMBL/GenBank/DDBJ whole genome shotgun (WGS) entry which is preliminary data.</text>
</comment>
<keyword evidence="2" id="KW-1185">Reference proteome</keyword>
<evidence type="ECO:0000313" key="2">
    <source>
        <dbReference type="Proteomes" id="UP001433508"/>
    </source>
</evidence>
<sequence>MNQDNGKSVVRTIRVTTTSEVLADVPPVSEGFPMRKWSVKITLVGPSGSDVPANIFDKVTYKLHPTFQNPNRTLKKPPFKLEEQGWGEFDMTIIMHVLDKGGEKSIIHDLNFLEPKYVTEHKLSFPSSRPLLAKLLAESGSLPDSAAAGSPLPADESKKEKRKHEGTEASKKKSKHEKASIDVERLAEGLEKLGQDDILQVVQMVTENRTPDMYIKNDVEEGEFHLDLFTLPDNLLKMLWDFVKKRADI</sequence>
<protein>
    <submittedName>
        <fullName evidence="1">Yeats family-domain-containing protein</fullName>
    </submittedName>
</protein>
<organism evidence="1 2">
    <name type="scientific">Lipomyces kononenkoae</name>
    <name type="common">Yeast</name>
    <dbReference type="NCBI Taxonomy" id="34357"/>
    <lineage>
        <taxon>Eukaryota</taxon>
        <taxon>Fungi</taxon>
        <taxon>Dikarya</taxon>
        <taxon>Ascomycota</taxon>
        <taxon>Saccharomycotina</taxon>
        <taxon>Lipomycetes</taxon>
        <taxon>Lipomycetales</taxon>
        <taxon>Lipomycetaceae</taxon>
        <taxon>Lipomyces</taxon>
    </lineage>
</organism>
<evidence type="ECO:0000313" key="1">
    <source>
        <dbReference type="EMBL" id="KAK9239302.1"/>
    </source>
</evidence>
<gene>
    <name evidence="1" type="ORF">V1525DRAFT_386624</name>
</gene>
<name>A0ACC3T8T0_LIPKO</name>
<reference evidence="2" key="1">
    <citation type="journal article" date="2024" name="Front. Bioeng. Biotechnol.">
        <title>Genome-scale model development and genomic sequencing of the oleaginous clade Lipomyces.</title>
        <authorList>
            <person name="Czajka J.J."/>
            <person name="Han Y."/>
            <person name="Kim J."/>
            <person name="Mondo S.J."/>
            <person name="Hofstad B.A."/>
            <person name="Robles A."/>
            <person name="Haridas S."/>
            <person name="Riley R."/>
            <person name="LaButti K."/>
            <person name="Pangilinan J."/>
            <person name="Andreopoulos W."/>
            <person name="Lipzen A."/>
            <person name="Yan J."/>
            <person name="Wang M."/>
            <person name="Ng V."/>
            <person name="Grigoriev I.V."/>
            <person name="Spatafora J.W."/>
            <person name="Magnuson J.K."/>
            <person name="Baker S.E."/>
            <person name="Pomraning K.R."/>
        </authorList>
    </citation>
    <scope>NUCLEOTIDE SEQUENCE [LARGE SCALE GENOMIC DNA]</scope>
    <source>
        <strain evidence="2">CBS 7786</strain>
    </source>
</reference>
<dbReference type="EMBL" id="MU971347">
    <property type="protein sequence ID" value="KAK9239302.1"/>
    <property type="molecule type" value="Genomic_DNA"/>
</dbReference>
<proteinExistence type="predicted"/>
<dbReference type="Proteomes" id="UP001433508">
    <property type="component" value="Unassembled WGS sequence"/>
</dbReference>